<dbReference type="InterPro" id="IPR011990">
    <property type="entry name" value="TPR-like_helical_dom_sf"/>
</dbReference>
<dbReference type="InterPro" id="IPR012944">
    <property type="entry name" value="SusD_RagB_dom"/>
</dbReference>
<evidence type="ECO:0000256" key="1">
    <source>
        <dbReference type="ARBA" id="ARBA00004442"/>
    </source>
</evidence>
<sequence>MKTRYNFPGILVIVIGILCFSCEDFVELDPPNSQVVAEVVFESDELADAAVEGIFHRLYQLTGFASGGIYSVTMLGGLSADEFDLHNTIAYTDLPDFYQNEISIANRANLNVWSSGYNIIYMTNAVLEGLNSSSGVTAETKRQLEGEVRFLRAFTYFYLVNLFGDVPLITQTNYQDNALTIRVSKDKIYELIIEDLEKAKGLLDVEYPTMERTRPNSLAASSLLARVNLYLEKWEEAEKLATEVISAADLYNLSENLSDVFLVNSREAIWQIASAGSSYTFEGNTFILISANSFLNPVILSNLLLDTFEENDARFDQWVGRFDDETDSLYYAYKYKIRFLSGAEPPVEYSIGLRLAEQYLIRAEARGKQGNITGALHDLNTIRNRAGLEDISGITDQELMDAIMKERRIEFFAEWGHRWLDLKRTNRADTVISLAKPGWQSTNTLYPIPEQELERNPNLTQNEGY</sequence>
<accession>A0A3N0EL38</accession>
<feature type="domain" description="RagB/SusD" evidence="6">
    <location>
        <begin position="353"/>
        <end position="465"/>
    </location>
</feature>
<dbReference type="CDD" id="cd08977">
    <property type="entry name" value="SusD"/>
    <property type="match status" value="1"/>
</dbReference>
<proteinExistence type="inferred from homology"/>
<evidence type="ECO:0000256" key="4">
    <source>
        <dbReference type="ARBA" id="ARBA00023136"/>
    </source>
</evidence>
<dbReference type="SUPFAM" id="SSF48452">
    <property type="entry name" value="TPR-like"/>
    <property type="match status" value="1"/>
</dbReference>
<protein>
    <submittedName>
        <fullName evidence="8">RagB/SusD family nutrient uptake outer membrane protein</fullName>
    </submittedName>
</protein>
<evidence type="ECO:0000259" key="6">
    <source>
        <dbReference type="Pfam" id="PF07980"/>
    </source>
</evidence>
<dbReference type="Pfam" id="PF07980">
    <property type="entry name" value="SusD_RagB"/>
    <property type="match status" value="1"/>
</dbReference>
<dbReference type="GO" id="GO:0009279">
    <property type="term" value="C:cell outer membrane"/>
    <property type="evidence" value="ECO:0007669"/>
    <property type="project" value="UniProtKB-SubCell"/>
</dbReference>
<comment type="similarity">
    <text evidence="2">Belongs to the SusD family.</text>
</comment>
<keyword evidence="4" id="KW-0472">Membrane</keyword>
<name>A0A3N0EL38_SINP1</name>
<evidence type="ECO:0000256" key="3">
    <source>
        <dbReference type="ARBA" id="ARBA00022729"/>
    </source>
</evidence>
<dbReference type="AlphaFoldDB" id="A0A3N0EL38"/>
<evidence type="ECO:0000313" key="8">
    <source>
        <dbReference type="EMBL" id="RNL88514.1"/>
    </source>
</evidence>
<keyword evidence="3" id="KW-0732">Signal</keyword>
<feature type="domain" description="SusD-like N-terminal" evidence="7">
    <location>
        <begin position="93"/>
        <end position="229"/>
    </location>
</feature>
<reference evidence="8 9" key="1">
    <citation type="submission" date="2018-10" db="EMBL/GenBank/DDBJ databases">
        <title>Sinomicrobium pectinilyticum sp. nov., a pectinase-producing bacterium isolated from alkaline and saline soil, and emended description of the genus Sinomicrobium.</title>
        <authorList>
            <person name="Cheng B."/>
            <person name="Li C."/>
            <person name="Lai Q."/>
            <person name="Du M."/>
            <person name="Shao Z."/>
            <person name="Xu P."/>
            <person name="Yang C."/>
        </authorList>
    </citation>
    <scope>NUCLEOTIDE SEQUENCE [LARGE SCALE GENOMIC DNA]</scope>
    <source>
        <strain evidence="8 9">5DNS001</strain>
    </source>
</reference>
<evidence type="ECO:0000256" key="5">
    <source>
        <dbReference type="ARBA" id="ARBA00023237"/>
    </source>
</evidence>
<evidence type="ECO:0000313" key="9">
    <source>
        <dbReference type="Proteomes" id="UP000267469"/>
    </source>
</evidence>
<dbReference type="EMBL" id="RJTM01000059">
    <property type="protein sequence ID" value="RNL88514.1"/>
    <property type="molecule type" value="Genomic_DNA"/>
</dbReference>
<dbReference type="Pfam" id="PF14322">
    <property type="entry name" value="SusD-like_3"/>
    <property type="match status" value="1"/>
</dbReference>
<evidence type="ECO:0000259" key="7">
    <source>
        <dbReference type="Pfam" id="PF14322"/>
    </source>
</evidence>
<organism evidence="8 9">
    <name type="scientific">Sinomicrobium pectinilyticum</name>
    <dbReference type="NCBI Taxonomy" id="1084421"/>
    <lineage>
        <taxon>Bacteria</taxon>
        <taxon>Pseudomonadati</taxon>
        <taxon>Bacteroidota</taxon>
        <taxon>Flavobacteriia</taxon>
        <taxon>Flavobacteriales</taxon>
        <taxon>Flavobacteriaceae</taxon>
        <taxon>Sinomicrobium</taxon>
    </lineage>
</organism>
<keyword evidence="9" id="KW-1185">Reference proteome</keyword>
<comment type="caution">
    <text evidence="8">The sequence shown here is derived from an EMBL/GenBank/DDBJ whole genome shotgun (WGS) entry which is preliminary data.</text>
</comment>
<gene>
    <name evidence="8" type="ORF">ED312_08690</name>
</gene>
<comment type="subcellular location">
    <subcellularLocation>
        <location evidence="1">Cell outer membrane</location>
    </subcellularLocation>
</comment>
<dbReference type="Proteomes" id="UP000267469">
    <property type="component" value="Unassembled WGS sequence"/>
</dbReference>
<evidence type="ECO:0000256" key="2">
    <source>
        <dbReference type="ARBA" id="ARBA00006275"/>
    </source>
</evidence>
<dbReference type="InterPro" id="IPR033985">
    <property type="entry name" value="SusD-like_N"/>
</dbReference>
<keyword evidence="5" id="KW-0998">Cell outer membrane</keyword>
<dbReference type="Gene3D" id="1.25.40.390">
    <property type="match status" value="1"/>
</dbReference>
<dbReference type="OrthoDB" id="621570at2"/>